<feature type="domain" description="DnaB/C C-terminal" evidence="2">
    <location>
        <begin position="128"/>
        <end position="201"/>
    </location>
</feature>
<evidence type="ECO:0000256" key="1">
    <source>
        <dbReference type="ARBA" id="ARBA00093462"/>
    </source>
</evidence>
<dbReference type="InterPro" id="IPR053162">
    <property type="entry name" value="DnaD"/>
</dbReference>
<dbReference type="AlphaFoldDB" id="A0A0R1S702"/>
<dbReference type="InterPro" id="IPR034829">
    <property type="entry name" value="DnaD-like_sf"/>
</dbReference>
<dbReference type="Gene3D" id="1.10.10.10">
    <property type="entry name" value="Winged helix-like DNA-binding domain superfamily/Winged helix DNA-binding domain"/>
    <property type="match status" value="1"/>
</dbReference>
<accession>A0A0R1S702</accession>
<dbReference type="InterPro" id="IPR036388">
    <property type="entry name" value="WH-like_DNA-bd_sf"/>
</dbReference>
<sequence length="207" mass="24191">MNELNAYLNGGQVSISRLLLQEYRTLKMSTDELTVYLQLTDFASQGDQFPDLALIGERMQLPAKTIYELVHRLIQKKLITLESRENEQGQAVDRYDLTPTLMKLSILAMQAEQAVQADLDQNQRAMIFNQVEQLFGRPLSPLETEIIANWLDLDRYNPDLIQLAVREAVFNQVYSLKYVDRILLNWQKQNIKTKDDLQDYQQKHPRF</sequence>
<dbReference type="Pfam" id="PF21984">
    <property type="entry name" value="DnaD_N"/>
    <property type="match status" value="1"/>
</dbReference>
<dbReference type="eggNOG" id="COG3935">
    <property type="taxonomic scope" value="Bacteria"/>
</dbReference>
<comment type="caution">
    <text evidence="4">The sequence shown here is derived from an EMBL/GenBank/DDBJ whole genome shotgun (WGS) entry which is preliminary data.</text>
</comment>
<dbReference type="Gene3D" id="1.10.10.630">
    <property type="entry name" value="DnaD domain-like"/>
    <property type="match status" value="1"/>
</dbReference>
<dbReference type="RefSeq" id="WP_025082560.1">
    <property type="nucleotide sequence ID" value="NZ_AZEX01000001.1"/>
</dbReference>
<organism evidence="4 5">
    <name type="scientific">Latilactobacillus fuchuensis DSM 14340 = JCM 11249</name>
    <dbReference type="NCBI Taxonomy" id="1423747"/>
    <lineage>
        <taxon>Bacteria</taxon>
        <taxon>Bacillati</taxon>
        <taxon>Bacillota</taxon>
        <taxon>Bacilli</taxon>
        <taxon>Lactobacillales</taxon>
        <taxon>Lactobacillaceae</taxon>
        <taxon>Latilactobacillus</taxon>
    </lineage>
</organism>
<dbReference type="NCBIfam" id="TIGR01446">
    <property type="entry name" value="DnaD_dom"/>
    <property type="match status" value="1"/>
</dbReference>
<dbReference type="STRING" id="1423747.FC69_GL000971"/>
<evidence type="ECO:0000313" key="5">
    <source>
        <dbReference type="Proteomes" id="UP000051264"/>
    </source>
</evidence>
<reference evidence="4 5" key="1">
    <citation type="journal article" date="2015" name="Genome Announc.">
        <title>Expanding the biotechnology potential of lactobacilli through comparative genomics of 213 strains and associated genera.</title>
        <authorList>
            <person name="Sun Z."/>
            <person name="Harris H.M."/>
            <person name="McCann A."/>
            <person name="Guo C."/>
            <person name="Argimon S."/>
            <person name="Zhang W."/>
            <person name="Yang X."/>
            <person name="Jeffery I.B."/>
            <person name="Cooney J.C."/>
            <person name="Kagawa T.F."/>
            <person name="Liu W."/>
            <person name="Song Y."/>
            <person name="Salvetti E."/>
            <person name="Wrobel A."/>
            <person name="Rasinkangas P."/>
            <person name="Parkhill J."/>
            <person name="Rea M.C."/>
            <person name="O'Sullivan O."/>
            <person name="Ritari J."/>
            <person name="Douillard F.P."/>
            <person name="Paul Ross R."/>
            <person name="Yang R."/>
            <person name="Briner A.E."/>
            <person name="Felis G.E."/>
            <person name="de Vos W.M."/>
            <person name="Barrangou R."/>
            <person name="Klaenhammer T.R."/>
            <person name="Caufield P.W."/>
            <person name="Cui Y."/>
            <person name="Zhang H."/>
            <person name="O'Toole P.W."/>
        </authorList>
    </citation>
    <scope>NUCLEOTIDE SEQUENCE [LARGE SCALE GENOMIC DNA]</scope>
    <source>
        <strain evidence="4 5">DSM 14340</strain>
    </source>
</reference>
<dbReference type="InterPro" id="IPR006343">
    <property type="entry name" value="DnaB/C_C"/>
</dbReference>
<dbReference type="PANTHER" id="PTHR37293">
    <property type="entry name" value="PHAGE REPLICATION PROTEIN-RELATED"/>
    <property type="match status" value="1"/>
</dbReference>
<dbReference type="OrthoDB" id="9770238at2"/>
<dbReference type="EMBL" id="AZEX01000001">
    <property type="protein sequence ID" value="KRL62099.1"/>
    <property type="molecule type" value="Genomic_DNA"/>
</dbReference>
<dbReference type="SUPFAM" id="SSF158499">
    <property type="entry name" value="DnaD domain-like"/>
    <property type="match status" value="1"/>
</dbReference>
<name>A0A0R1S702_9LACO</name>
<proteinExistence type="inferred from homology"/>
<dbReference type="Pfam" id="PF07261">
    <property type="entry name" value="DnaB_2"/>
    <property type="match status" value="1"/>
</dbReference>
<dbReference type="Proteomes" id="UP000051264">
    <property type="component" value="Unassembled WGS sequence"/>
</dbReference>
<dbReference type="InterPro" id="IPR053843">
    <property type="entry name" value="DnaD_N"/>
</dbReference>
<evidence type="ECO:0000313" key="4">
    <source>
        <dbReference type="EMBL" id="KRL62099.1"/>
    </source>
</evidence>
<comment type="similarity">
    <text evidence="1">Belongs to the DnaB/DnaD family.</text>
</comment>
<dbReference type="PATRIC" id="fig|1423747.3.peg.992"/>
<protein>
    <submittedName>
        <fullName evidence="4">DnaD protein</fullName>
    </submittedName>
</protein>
<feature type="domain" description="DnaD N-terminal" evidence="3">
    <location>
        <begin position="15"/>
        <end position="113"/>
    </location>
</feature>
<evidence type="ECO:0000259" key="3">
    <source>
        <dbReference type="Pfam" id="PF21984"/>
    </source>
</evidence>
<gene>
    <name evidence="4" type="ORF">FC69_GL000971</name>
</gene>
<dbReference type="PANTHER" id="PTHR37293:SF6">
    <property type="entry name" value="DNA REPLICATION PROTEIN DNAD"/>
    <property type="match status" value="1"/>
</dbReference>
<evidence type="ECO:0000259" key="2">
    <source>
        <dbReference type="Pfam" id="PF07261"/>
    </source>
</evidence>